<protein>
    <submittedName>
        <fullName evidence="2">Uncharacterized protein</fullName>
    </submittedName>
</protein>
<gene>
    <name evidence="2" type="ORF">M6D93_11555</name>
</gene>
<reference evidence="2" key="1">
    <citation type="journal article" date="2018" name="Int. J. Syst. Evol. Microbiol.">
        <title>Jatrophihabitans telluris sp. nov., isolated from sediment soil of lava forest wetlands and the emended description of the genus Jatrophihabitans.</title>
        <authorList>
            <person name="Lee K.C."/>
            <person name="Suh M.K."/>
            <person name="Eom M.K."/>
            <person name="Kim K.K."/>
            <person name="Kim J.S."/>
            <person name="Kim D.S."/>
            <person name="Ko S.H."/>
            <person name="Shin Y.K."/>
            <person name="Lee J.S."/>
        </authorList>
    </citation>
    <scope>NUCLEOTIDE SEQUENCE</scope>
    <source>
        <strain evidence="2">N237</strain>
    </source>
</reference>
<evidence type="ECO:0000256" key="1">
    <source>
        <dbReference type="SAM" id="SignalP"/>
    </source>
</evidence>
<feature type="chain" id="PRO_5046288871" evidence="1">
    <location>
        <begin position="29"/>
        <end position="297"/>
    </location>
</feature>
<dbReference type="Proteomes" id="UP001056336">
    <property type="component" value="Chromosome"/>
</dbReference>
<feature type="signal peptide" evidence="1">
    <location>
        <begin position="1"/>
        <end position="28"/>
    </location>
</feature>
<organism evidence="2 3">
    <name type="scientific">Jatrophihabitans telluris</name>
    <dbReference type="NCBI Taxonomy" id="2038343"/>
    <lineage>
        <taxon>Bacteria</taxon>
        <taxon>Bacillati</taxon>
        <taxon>Actinomycetota</taxon>
        <taxon>Actinomycetes</taxon>
        <taxon>Jatrophihabitantales</taxon>
        <taxon>Jatrophihabitantaceae</taxon>
        <taxon>Jatrophihabitans</taxon>
    </lineage>
</organism>
<evidence type="ECO:0000313" key="3">
    <source>
        <dbReference type="Proteomes" id="UP001056336"/>
    </source>
</evidence>
<reference evidence="2" key="2">
    <citation type="submission" date="2022-05" db="EMBL/GenBank/DDBJ databases">
        <authorList>
            <person name="Kim J.-S."/>
            <person name="Lee K."/>
            <person name="Suh M."/>
            <person name="Eom M."/>
            <person name="Kim J.-S."/>
            <person name="Kim D.-S."/>
            <person name="Ko S.-H."/>
            <person name="Shin Y."/>
            <person name="Lee J.-S."/>
        </authorList>
    </citation>
    <scope>NUCLEOTIDE SEQUENCE</scope>
    <source>
        <strain evidence="2">N237</strain>
    </source>
</reference>
<dbReference type="EMBL" id="CP097332">
    <property type="protein sequence ID" value="UQX86941.1"/>
    <property type="molecule type" value="Genomic_DNA"/>
</dbReference>
<accession>A0ABY4QVP4</accession>
<sequence>MRKVLTGVTVAAFAVGVAVTGGAGVASASVPHDHDIQTVRVSGDAQGTHFSTTTLHEGAIRFDISTTNPNGTGVTLFSLHRGVSLSMLGADLAEEFSGSPDTAAKGTRDIQRDVTLYGLADVNPGTPVSATVSLEDGTYYSFDSNSGQLPSTANVTRLTVRESRGGDSRWRPRPGHRIASVALTSSDRFVVHGHLPAHGSVLVKNVSDTLHFMLLQPVQPGTTDAQVQAFLASGSSDQPPFAVDGPSVSTDVLSPGKKLVLSYSLPKGTYVLLCFVADDTTGMPHAVMGMHKVITIG</sequence>
<keyword evidence="3" id="KW-1185">Reference proteome</keyword>
<proteinExistence type="predicted"/>
<keyword evidence="1" id="KW-0732">Signal</keyword>
<dbReference type="RefSeq" id="WP_249769352.1">
    <property type="nucleotide sequence ID" value="NZ_CP097332.1"/>
</dbReference>
<name>A0ABY4QVP4_9ACTN</name>
<evidence type="ECO:0000313" key="2">
    <source>
        <dbReference type="EMBL" id="UQX86941.1"/>
    </source>
</evidence>